<evidence type="ECO:0000256" key="1">
    <source>
        <dbReference type="ARBA" id="ARBA00009861"/>
    </source>
</evidence>
<dbReference type="Gene3D" id="3.30.559.10">
    <property type="entry name" value="Chloramphenicol acetyltransferase-like domain"/>
    <property type="match status" value="1"/>
</dbReference>
<name>A0A314YWW9_PRUYE</name>
<keyword evidence="2" id="KW-0808">Transferase</keyword>
<gene>
    <name evidence="4" type="ORF">Pyn_08077</name>
</gene>
<evidence type="ECO:0000313" key="4">
    <source>
        <dbReference type="EMBL" id="PQQ10990.1"/>
    </source>
</evidence>
<dbReference type="EMBL" id="PJQY01000434">
    <property type="protein sequence ID" value="PQQ10990.1"/>
    <property type="molecule type" value="Genomic_DNA"/>
</dbReference>
<sequence length="83" mass="9312">MPTLLSFSSYCRFPLYDNDFGWGRPTWVGSPALTYKNLVLFMDTKEGGGIEAYVSLEEEVMAKFECDSELLSYVAPTGRVLLS</sequence>
<dbReference type="PANTHER" id="PTHR31623:SF46">
    <property type="entry name" value="VINORINE SYNTHASE-LIKE"/>
    <property type="match status" value="1"/>
</dbReference>
<dbReference type="InterPro" id="IPR023213">
    <property type="entry name" value="CAT-like_dom_sf"/>
</dbReference>
<dbReference type="Pfam" id="PF02458">
    <property type="entry name" value="Transferase"/>
    <property type="match status" value="1"/>
</dbReference>
<dbReference type="GO" id="GO:0016746">
    <property type="term" value="F:acyltransferase activity"/>
    <property type="evidence" value="ECO:0007669"/>
    <property type="project" value="UniProtKB-KW"/>
</dbReference>
<organism evidence="4 5">
    <name type="scientific">Prunus yedoensis var. nudiflora</name>
    <dbReference type="NCBI Taxonomy" id="2094558"/>
    <lineage>
        <taxon>Eukaryota</taxon>
        <taxon>Viridiplantae</taxon>
        <taxon>Streptophyta</taxon>
        <taxon>Embryophyta</taxon>
        <taxon>Tracheophyta</taxon>
        <taxon>Spermatophyta</taxon>
        <taxon>Magnoliopsida</taxon>
        <taxon>eudicotyledons</taxon>
        <taxon>Gunneridae</taxon>
        <taxon>Pentapetalae</taxon>
        <taxon>rosids</taxon>
        <taxon>fabids</taxon>
        <taxon>Rosales</taxon>
        <taxon>Rosaceae</taxon>
        <taxon>Amygdaloideae</taxon>
        <taxon>Amygdaleae</taxon>
        <taxon>Prunus</taxon>
    </lineage>
</organism>
<dbReference type="Proteomes" id="UP000250321">
    <property type="component" value="Unassembled WGS sequence"/>
</dbReference>
<dbReference type="STRING" id="2094558.A0A314YWW9"/>
<accession>A0A314YWW9</accession>
<proteinExistence type="inferred from homology"/>
<evidence type="ECO:0000256" key="3">
    <source>
        <dbReference type="ARBA" id="ARBA00023315"/>
    </source>
</evidence>
<protein>
    <submittedName>
        <fullName evidence="4">Vinorine synthase-like</fullName>
    </submittedName>
</protein>
<comment type="caution">
    <text evidence="4">The sequence shown here is derived from an EMBL/GenBank/DDBJ whole genome shotgun (WGS) entry which is preliminary data.</text>
</comment>
<keyword evidence="3" id="KW-0012">Acyltransferase</keyword>
<evidence type="ECO:0000256" key="2">
    <source>
        <dbReference type="ARBA" id="ARBA00022679"/>
    </source>
</evidence>
<dbReference type="PANTHER" id="PTHR31623">
    <property type="entry name" value="F21J9.9"/>
    <property type="match status" value="1"/>
</dbReference>
<evidence type="ECO:0000313" key="5">
    <source>
        <dbReference type="Proteomes" id="UP000250321"/>
    </source>
</evidence>
<reference evidence="4 5" key="1">
    <citation type="submission" date="2018-02" db="EMBL/GenBank/DDBJ databases">
        <title>Draft genome of wild Prunus yedoensis var. nudiflora.</title>
        <authorList>
            <person name="Baek S."/>
            <person name="Kim J.-H."/>
            <person name="Choi K."/>
            <person name="Kim G.-B."/>
            <person name="Cho A."/>
            <person name="Jang H."/>
            <person name="Shin C.-H."/>
            <person name="Yu H.-J."/>
            <person name="Mun J.-H."/>
        </authorList>
    </citation>
    <scope>NUCLEOTIDE SEQUENCE [LARGE SCALE GENOMIC DNA]</scope>
    <source>
        <strain evidence="5">cv. Jeju island</strain>
        <tissue evidence="4">Leaf</tissue>
    </source>
</reference>
<keyword evidence="5" id="KW-1185">Reference proteome</keyword>
<comment type="similarity">
    <text evidence="1">Belongs to the plant acyltransferase family.</text>
</comment>
<dbReference type="AlphaFoldDB" id="A0A314YWW9"/>
<dbReference type="OrthoDB" id="671439at2759"/>